<name>A0A246FLR4_9BACT</name>
<organism evidence="1 2">
    <name type="scientific">Hymenobacter amundsenii</name>
    <dbReference type="NCBI Taxonomy" id="2006685"/>
    <lineage>
        <taxon>Bacteria</taxon>
        <taxon>Pseudomonadati</taxon>
        <taxon>Bacteroidota</taxon>
        <taxon>Cytophagia</taxon>
        <taxon>Cytophagales</taxon>
        <taxon>Hymenobacteraceae</taxon>
        <taxon>Hymenobacter</taxon>
    </lineage>
</organism>
<sequence length="99" mass="11228">MSDSAPRPNADEDWDNLLRHWRNQPAAQPRPYFYSRVRARLDRETAVARLPVPAWLRWPAYAVMLGALLLLSGDDATLYSVSSANQNSPDRIEFQSAAD</sequence>
<keyword evidence="2" id="KW-1185">Reference proteome</keyword>
<dbReference type="OrthoDB" id="886712at2"/>
<evidence type="ECO:0000313" key="2">
    <source>
        <dbReference type="Proteomes" id="UP000197277"/>
    </source>
</evidence>
<protein>
    <submittedName>
        <fullName evidence="1">Uncharacterized protein</fullName>
    </submittedName>
</protein>
<accession>A0A246FLR4</accession>
<dbReference type="Proteomes" id="UP000197277">
    <property type="component" value="Unassembled WGS sequence"/>
</dbReference>
<gene>
    <name evidence="1" type="ORF">CDA63_07675</name>
</gene>
<evidence type="ECO:0000313" key="1">
    <source>
        <dbReference type="EMBL" id="OWP63662.1"/>
    </source>
</evidence>
<dbReference type="RefSeq" id="WP_088463867.1">
    <property type="nucleotide sequence ID" value="NZ_NIRR01000009.1"/>
</dbReference>
<comment type="caution">
    <text evidence="1">The sequence shown here is derived from an EMBL/GenBank/DDBJ whole genome shotgun (WGS) entry which is preliminary data.</text>
</comment>
<proteinExistence type="predicted"/>
<reference evidence="1 2" key="1">
    <citation type="submission" date="2017-06" db="EMBL/GenBank/DDBJ databases">
        <title>Hymenobacter amundsenii sp. nov. isolated from regoliths in Antarctica.</title>
        <authorList>
            <person name="Sedlacek I."/>
            <person name="Kralova S."/>
            <person name="Pantucek R."/>
            <person name="Svec P."/>
            <person name="Holochova P."/>
            <person name="Stankova E."/>
            <person name="Vrbovska V."/>
            <person name="Busse H.-J."/>
        </authorList>
    </citation>
    <scope>NUCLEOTIDE SEQUENCE [LARGE SCALE GENOMIC DNA]</scope>
    <source>
        <strain evidence="1 2">CCM 8682</strain>
    </source>
</reference>
<dbReference type="EMBL" id="NIRR01000009">
    <property type="protein sequence ID" value="OWP63662.1"/>
    <property type="molecule type" value="Genomic_DNA"/>
</dbReference>
<dbReference type="AlphaFoldDB" id="A0A246FLR4"/>